<dbReference type="eggNOG" id="COG1639">
    <property type="taxonomic scope" value="Bacteria"/>
</dbReference>
<dbReference type="Pfam" id="PF08668">
    <property type="entry name" value="HDOD"/>
    <property type="match status" value="1"/>
</dbReference>
<dbReference type="PROSITE" id="PS51833">
    <property type="entry name" value="HDOD"/>
    <property type="match status" value="1"/>
</dbReference>
<dbReference type="SUPFAM" id="SSF109604">
    <property type="entry name" value="HD-domain/PDEase-like"/>
    <property type="match status" value="1"/>
</dbReference>
<protein>
    <submittedName>
        <fullName evidence="2">HDOD domain protein</fullName>
    </submittedName>
</protein>
<dbReference type="CDD" id="cd00077">
    <property type="entry name" value="HDc"/>
    <property type="match status" value="1"/>
</dbReference>
<dbReference type="OrthoDB" id="355331at2"/>
<evidence type="ECO:0000259" key="1">
    <source>
        <dbReference type="PROSITE" id="PS51833"/>
    </source>
</evidence>
<sequence>MILLEIVSNINMRSIAKIITFSYTEDMDNVTTIPVDKNKIKQAVQMNIPISINTYTLPKETETYIVDVAKVFLGVVHQDGIQDYIVYCLNELTTNAKKANTKRVYFKEKGYDIYDQKAYDEGMLNFKQESLGNIDYYLQQQKKEGLYIKVIMQVKQGHIIFEVRNNVQMVATEFKRIFDRMVVARDYENVDQAFMQAIDDTEGAGLGLIIMLLMLKKIGLHEDAFELITEKDLTINRITIPLDFEANRHLVELTKTIVDYIDDIPQFPEKIMQVQHLINDPNATMGTIASLISDDIALTTDLLKLVNSVAFGLSKECMSITEAVKMAGLRGIQHLLYSIGTLQVLKVTSDEQRKLWNHTYRCAFFAYNLAKTQGKNDLLEEIYVCALLHDLGKIVFSAIYPEVLAKIKDLQAEKNIPEQVIKSVMSGMEHQAIGVAVAEKWHLPAAIVNTIKYQYEPESAPKKYYNLISTVSFAEFMLQFFDGNISYYQIPPVLLKQYNIENEAQLRELCGQLNAKFHEPE</sequence>
<dbReference type="STRING" id="596324.TREVI0001_1879"/>
<dbReference type="InterPro" id="IPR013976">
    <property type="entry name" value="HDOD"/>
</dbReference>
<comment type="caution">
    <text evidence="2">The sequence shown here is derived from an EMBL/GenBank/DDBJ whole genome shotgun (WGS) entry which is preliminary data.</text>
</comment>
<gene>
    <name evidence="2" type="ORF">TREVI0001_1879</name>
</gene>
<dbReference type="Gene3D" id="1.10.3210.10">
    <property type="entry name" value="Hypothetical protein af1432"/>
    <property type="match status" value="1"/>
</dbReference>
<dbReference type="NCBIfam" id="TIGR00277">
    <property type="entry name" value="HDIG"/>
    <property type="match status" value="1"/>
</dbReference>
<dbReference type="PANTHER" id="PTHR33525:SF3">
    <property type="entry name" value="RIBONUCLEASE Y"/>
    <property type="match status" value="1"/>
</dbReference>
<accession>C8PPD6</accession>
<dbReference type="AlphaFoldDB" id="C8PPD6"/>
<feature type="domain" description="HDOD" evidence="1">
    <location>
        <begin position="264"/>
        <end position="457"/>
    </location>
</feature>
<dbReference type="InterPro" id="IPR052340">
    <property type="entry name" value="RNase_Y/CdgJ"/>
</dbReference>
<dbReference type="Proteomes" id="UP000004509">
    <property type="component" value="Unassembled WGS sequence"/>
</dbReference>
<evidence type="ECO:0000313" key="2">
    <source>
        <dbReference type="EMBL" id="EEV20708.1"/>
    </source>
</evidence>
<evidence type="ECO:0000313" key="3">
    <source>
        <dbReference type="Proteomes" id="UP000004509"/>
    </source>
</evidence>
<dbReference type="EMBL" id="ACYH01000027">
    <property type="protein sequence ID" value="EEV20708.1"/>
    <property type="molecule type" value="Genomic_DNA"/>
</dbReference>
<dbReference type="PANTHER" id="PTHR33525">
    <property type="match status" value="1"/>
</dbReference>
<reference evidence="2 3" key="1">
    <citation type="submission" date="2009-07" db="EMBL/GenBank/DDBJ databases">
        <authorList>
            <person name="Madupu R."/>
            <person name="Sebastian Y."/>
            <person name="Durkin A.S."/>
            <person name="Torralba M."/>
            <person name="Methe B."/>
            <person name="Sutton G.G."/>
            <person name="Strausberg R.L."/>
            <person name="Nelson K.E."/>
        </authorList>
    </citation>
    <scope>NUCLEOTIDE SEQUENCE [LARGE SCALE GENOMIC DNA]</scope>
    <source>
        <strain evidence="2 3">ATCC 35580</strain>
    </source>
</reference>
<organism evidence="2 3">
    <name type="scientific">Treponema vincentii ATCC 35580</name>
    <dbReference type="NCBI Taxonomy" id="596324"/>
    <lineage>
        <taxon>Bacteria</taxon>
        <taxon>Pseudomonadati</taxon>
        <taxon>Spirochaetota</taxon>
        <taxon>Spirochaetia</taxon>
        <taxon>Spirochaetales</taxon>
        <taxon>Treponemataceae</taxon>
        <taxon>Treponema</taxon>
    </lineage>
</organism>
<proteinExistence type="predicted"/>
<dbReference type="InterPro" id="IPR003607">
    <property type="entry name" value="HD/PDEase_dom"/>
</dbReference>
<dbReference type="InterPro" id="IPR006675">
    <property type="entry name" value="HDIG_dom"/>
</dbReference>
<name>C8PPD6_9SPIR</name>